<evidence type="ECO:0000313" key="3">
    <source>
        <dbReference type="Proteomes" id="UP001341840"/>
    </source>
</evidence>
<evidence type="ECO:0000313" key="2">
    <source>
        <dbReference type="EMBL" id="MED6141069.1"/>
    </source>
</evidence>
<proteinExistence type="predicted"/>
<evidence type="ECO:0000256" key="1">
    <source>
        <dbReference type="SAM" id="MobiDB-lite"/>
    </source>
</evidence>
<comment type="caution">
    <text evidence="2">The sequence shown here is derived from an EMBL/GenBank/DDBJ whole genome shotgun (WGS) entry which is preliminary data.</text>
</comment>
<keyword evidence="3" id="KW-1185">Reference proteome</keyword>
<sequence>MEVDSIQALMAQLSAMSKKLEKLEASTVSTQVTCGLCGGPHENHNCSSIQDDQSSDAQVNHMGNNQPSPPLQPNVPQKPSQLEVSLQKLSQSTSAFVDSTQNFMQETRANFKNQEASIRNLEVQVGQITKQLNERPPNTFPSDTIPNLREECKAVTLQIGKTIGNDSKDK</sequence>
<organism evidence="2 3">
    <name type="scientific">Stylosanthes scabra</name>
    <dbReference type="NCBI Taxonomy" id="79078"/>
    <lineage>
        <taxon>Eukaryota</taxon>
        <taxon>Viridiplantae</taxon>
        <taxon>Streptophyta</taxon>
        <taxon>Embryophyta</taxon>
        <taxon>Tracheophyta</taxon>
        <taxon>Spermatophyta</taxon>
        <taxon>Magnoliopsida</taxon>
        <taxon>eudicotyledons</taxon>
        <taxon>Gunneridae</taxon>
        <taxon>Pentapetalae</taxon>
        <taxon>rosids</taxon>
        <taxon>fabids</taxon>
        <taxon>Fabales</taxon>
        <taxon>Fabaceae</taxon>
        <taxon>Papilionoideae</taxon>
        <taxon>50 kb inversion clade</taxon>
        <taxon>dalbergioids sensu lato</taxon>
        <taxon>Dalbergieae</taxon>
        <taxon>Pterocarpus clade</taxon>
        <taxon>Stylosanthes</taxon>
    </lineage>
</organism>
<protein>
    <submittedName>
        <fullName evidence="2">Uncharacterized protein</fullName>
    </submittedName>
</protein>
<name>A0ABU6SX96_9FABA</name>
<feature type="compositionally biased region" description="Low complexity" evidence="1">
    <location>
        <begin position="47"/>
        <end position="58"/>
    </location>
</feature>
<accession>A0ABU6SX96</accession>
<reference evidence="2 3" key="1">
    <citation type="journal article" date="2023" name="Plants (Basel)">
        <title>Bridging the Gap: Combining Genomics and Transcriptomics Approaches to Understand Stylosanthes scabra, an Orphan Legume from the Brazilian Caatinga.</title>
        <authorList>
            <person name="Ferreira-Neto J.R.C."/>
            <person name="da Silva M.D."/>
            <person name="Binneck E."/>
            <person name="de Melo N.F."/>
            <person name="da Silva R.H."/>
            <person name="de Melo A.L.T.M."/>
            <person name="Pandolfi V."/>
            <person name="Bustamante F.O."/>
            <person name="Brasileiro-Vidal A.C."/>
            <person name="Benko-Iseppon A.M."/>
        </authorList>
    </citation>
    <scope>NUCLEOTIDE SEQUENCE [LARGE SCALE GENOMIC DNA]</scope>
    <source>
        <tissue evidence="2">Leaves</tissue>
    </source>
</reference>
<gene>
    <name evidence="2" type="ORF">PIB30_099675</name>
</gene>
<feature type="region of interest" description="Disordered" evidence="1">
    <location>
        <begin position="45"/>
        <end position="79"/>
    </location>
</feature>
<dbReference type="EMBL" id="JASCZI010063110">
    <property type="protein sequence ID" value="MED6141069.1"/>
    <property type="molecule type" value="Genomic_DNA"/>
</dbReference>
<dbReference type="Proteomes" id="UP001341840">
    <property type="component" value="Unassembled WGS sequence"/>
</dbReference>